<keyword evidence="10" id="KW-1185">Reference proteome</keyword>
<comment type="pathway">
    <text evidence="2">Protein modification; protein glycosylation.</text>
</comment>
<dbReference type="Proteomes" id="UP000694521">
    <property type="component" value="Unplaced"/>
</dbReference>
<dbReference type="PANTHER" id="PTHR45737">
    <property type="entry name" value="VON WILLEBRAND FACTOR A DOMAIN-CONTAINING PROTEIN 5A"/>
    <property type="match status" value="1"/>
</dbReference>
<feature type="signal peptide" evidence="8">
    <location>
        <begin position="1"/>
        <end position="31"/>
    </location>
</feature>
<dbReference type="GO" id="GO:0008250">
    <property type="term" value="C:oligosaccharyltransferase complex"/>
    <property type="evidence" value="ECO:0007669"/>
    <property type="project" value="InterPro"/>
</dbReference>
<dbReference type="AlphaFoldDB" id="A0A8B9EA24"/>
<sequence>MQRSVEKHRLAGHRLAARCLLRMLLAEAVSGSGDEPRQRAVEISLTSGIICPFTSYVGVRTSQRVTWYQGPLALLPRHQSLVACQILQLRGSIRGSSCFPKSIAIPPGWLTAVQESWLAIQHLTHDIAALAQNGAHSKAPKPPPPSISSLEYVDPKFVLSSQILGPWVSNAIDECQELVALQNVDGSWTLSSSLASALQVDEAEIKGKMPGEVTEPSIWATVLAVTWLQKQSRYYQDPCELLEAKAVTWLCSRAVCLRIQINPQNKGEFQGISPERAFADFLFANTILHLVVINFVG</sequence>
<evidence type="ECO:0000256" key="8">
    <source>
        <dbReference type="SAM" id="SignalP"/>
    </source>
</evidence>
<keyword evidence="6" id="KW-1133">Transmembrane helix</keyword>
<reference evidence="9" key="2">
    <citation type="submission" date="2025-09" db="UniProtKB">
        <authorList>
            <consortium name="Ensembl"/>
        </authorList>
    </citation>
    <scope>IDENTIFICATION</scope>
</reference>
<evidence type="ECO:0000256" key="3">
    <source>
        <dbReference type="ARBA" id="ARBA00009386"/>
    </source>
</evidence>
<evidence type="ECO:0000256" key="7">
    <source>
        <dbReference type="ARBA" id="ARBA00023136"/>
    </source>
</evidence>
<dbReference type="Pfam" id="PF02109">
    <property type="entry name" value="DAD"/>
    <property type="match status" value="1"/>
</dbReference>
<keyword evidence="4" id="KW-0812">Transmembrane</keyword>
<evidence type="ECO:0000256" key="2">
    <source>
        <dbReference type="ARBA" id="ARBA00004922"/>
    </source>
</evidence>
<evidence type="ECO:0000256" key="5">
    <source>
        <dbReference type="ARBA" id="ARBA00022824"/>
    </source>
</evidence>
<accession>A0A8B9EA24</accession>
<keyword evidence="8" id="KW-0732">Signal</keyword>
<evidence type="ECO:0000256" key="6">
    <source>
        <dbReference type="ARBA" id="ARBA00022989"/>
    </source>
</evidence>
<evidence type="ECO:0000313" key="10">
    <source>
        <dbReference type="Proteomes" id="UP000694521"/>
    </source>
</evidence>
<comment type="subcellular location">
    <subcellularLocation>
        <location evidence="1">Endoplasmic reticulum membrane</location>
        <topology evidence="1">Multi-pass membrane protein</topology>
    </subcellularLocation>
</comment>
<dbReference type="InterPro" id="IPR003038">
    <property type="entry name" value="DAD/Ost2"/>
</dbReference>
<evidence type="ECO:0000256" key="4">
    <source>
        <dbReference type="ARBA" id="ARBA00022692"/>
    </source>
</evidence>
<evidence type="ECO:0000313" key="9">
    <source>
        <dbReference type="Ensembl" id="ENSACDP00005016664.1"/>
    </source>
</evidence>
<reference evidence="9" key="1">
    <citation type="submission" date="2025-08" db="UniProtKB">
        <authorList>
            <consortium name="Ensembl"/>
        </authorList>
    </citation>
    <scope>IDENTIFICATION</scope>
</reference>
<evidence type="ECO:0000256" key="1">
    <source>
        <dbReference type="ARBA" id="ARBA00004477"/>
    </source>
</evidence>
<dbReference type="PANTHER" id="PTHR45737:SF6">
    <property type="entry name" value="VON WILLEBRAND FACTOR A DOMAIN-CONTAINING PROTEIN 5A"/>
    <property type="match status" value="1"/>
</dbReference>
<protein>
    <submittedName>
        <fullName evidence="9">Uncharacterized protein</fullName>
    </submittedName>
</protein>
<dbReference type="Ensembl" id="ENSACDT00005020071.1">
    <property type="protein sequence ID" value="ENSACDP00005016664.1"/>
    <property type="gene ID" value="ENSACDG00005012208.1"/>
</dbReference>
<dbReference type="UniPathway" id="UPA00378"/>
<organism evidence="9 10">
    <name type="scientific">Anser cygnoides</name>
    <name type="common">Swan goose</name>
    <dbReference type="NCBI Taxonomy" id="8845"/>
    <lineage>
        <taxon>Eukaryota</taxon>
        <taxon>Metazoa</taxon>
        <taxon>Chordata</taxon>
        <taxon>Craniata</taxon>
        <taxon>Vertebrata</taxon>
        <taxon>Euteleostomi</taxon>
        <taxon>Archelosauria</taxon>
        <taxon>Archosauria</taxon>
        <taxon>Dinosauria</taxon>
        <taxon>Saurischia</taxon>
        <taxon>Theropoda</taxon>
        <taxon>Coelurosauria</taxon>
        <taxon>Aves</taxon>
        <taxon>Neognathae</taxon>
        <taxon>Galloanserae</taxon>
        <taxon>Anseriformes</taxon>
        <taxon>Anatidae</taxon>
        <taxon>Anserinae</taxon>
        <taxon>Anser</taxon>
    </lineage>
</organism>
<keyword evidence="5" id="KW-0256">Endoplasmic reticulum</keyword>
<comment type="similarity">
    <text evidence="3">Belongs to the DAD/OST2 family.</text>
</comment>
<feature type="chain" id="PRO_5034005288" evidence="8">
    <location>
        <begin position="32"/>
        <end position="297"/>
    </location>
</feature>
<name>A0A8B9EA24_ANSCY</name>
<proteinExistence type="inferred from homology"/>
<keyword evidence="7" id="KW-0472">Membrane</keyword>